<reference evidence="9" key="1">
    <citation type="submission" date="2022-10" db="EMBL/GenBank/DDBJ databases">
        <title>Completed Genome Sequence of two octocoral isolated bacterium, Endozoicomonas euniceicola EF212T and Endozoicomonas gorgoniicola PS125T.</title>
        <authorList>
            <person name="Chiou Y.-J."/>
            <person name="Chen Y.-H."/>
        </authorList>
    </citation>
    <scope>NUCLEOTIDE SEQUENCE</scope>
    <source>
        <strain evidence="9">EF212</strain>
    </source>
</reference>
<evidence type="ECO:0000256" key="3">
    <source>
        <dbReference type="ARBA" id="ARBA00022448"/>
    </source>
</evidence>
<evidence type="ECO:0000256" key="8">
    <source>
        <dbReference type="SAM" id="Phobius"/>
    </source>
</evidence>
<comment type="subcellular location">
    <subcellularLocation>
        <location evidence="1">Cell membrane</location>
        <topology evidence="1">Multi-pass membrane protein</topology>
    </subcellularLocation>
</comment>
<dbReference type="InterPro" id="IPR011606">
    <property type="entry name" value="Brnchd-chn_aa_trnsp_permease"/>
</dbReference>
<feature type="transmembrane region" description="Helical" evidence="8">
    <location>
        <begin position="54"/>
        <end position="87"/>
    </location>
</feature>
<feature type="transmembrane region" description="Helical" evidence="8">
    <location>
        <begin position="213"/>
        <end position="231"/>
    </location>
</feature>
<feature type="transmembrane region" description="Helical" evidence="8">
    <location>
        <begin position="137"/>
        <end position="163"/>
    </location>
</feature>
<evidence type="ECO:0000256" key="7">
    <source>
        <dbReference type="ARBA" id="ARBA00023136"/>
    </source>
</evidence>
<keyword evidence="7 8" id="KW-0472">Membrane</keyword>
<dbReference type="Pfam" id="PF03591">
    <property type="entry name" value="AzlC"/>
    <property type="match status" value="1"/>
</dbReference>
<name>A0ABY6GRV7_9GAMM</name>
<organism evidence="9 10">
    <name type="scientific">Endozoicomonas euniceicola</name>
    <dbReference type="NCBI Taxonomy" id="1234143"/>
    <lineage>
        <taxon>Bacteria</taxon>
        <taxon>Pseudomonadati</taxon>
        <taxon>Pseudomonadota</taxon>
        <taxon>Gammaproteobacteria</taxon>
        <taxon>Oceanospirillales</taxon>
        <taxon>Endozoicomonadaceae</taxon>
        <taxon>Endozoicomonas</taxon>
    </lineage>
</organism>
<keyword evidence="10" id="KW-1185">Reference proteome</keyword>
<dbReference type="PANTHER" id="PTHR34979">
    <property type="entry name" value="INNER MEMBRANE PROTEIN YGAZ"/>
    <property type="match status" value="1"/>
</dbReference>
<dbReference type="Proteomes" id="UP001163255">
    <property type="component" value="Chromosome"/>
</dbReference>
<evidence type="ECO:0000256" key="5">
    <source>
        <dbReference type="ARBA" id="ARBA00022692"/>
    </source>
</evidence>
<feature type="transmembrane region" description="Helical" evidence="8">
    <location>
        <begin position="175"/>
        <end position="201"/>
    </location>
</feature>
<gene>
    <name evidence="9" type="ORF">NX720_21975</name>
</gene>
<keyword evidence="4" id="KW-1003">Cell membrane</keyword>
<accession>A0ABY6GRV7</accession>
<protein>
    <submittedName>
        <fullName evidence="9">AzlC family ABC transporter permease</fullName>
    </submittedName>
</protein>
<comment type="similarity">
    <text evidence="2">Belongs to the AzlC family.</text>
</comment>
<evidence type="ECO:0000256" key="4">
    <source>
        <dbReference type="ARBA" id="ARBA00022475"/>
    </source>
</evidence>
<keyword evidence="6 8" id="KW-1133">Transmembrane helix</keyword>
<keyword evidence="3" id="KW-0813">Transport</keyword>
<evidence type="ECO:0000256" key="1">
    <source>
        <dbReference type="ARBA" id="ARBA00004651"/>
    </source>
</evidence>
<proteinExistence type="inferred from homology"/>
<dbReference type="RefSeq" id="WP_262597528.1">
    <property type="nucleotide sequence ID" value="NZ_CP103300.1"/>
</dbReference>
<dbReference type="EMBL" id="CP103300">
    <property type="protein sequence ID" value="UYM15488.1"/>
    <property type="molecule type" value="Genomic_DNA"/>
</dbReference>
<dbReference type="PANTHER" id="PTHR34979:SF1">
    <property type="entry name" value="INNER MEMBRANE PROTEIN YGAZ"/>
    <property type="match status" value="1"/>
</dbReference>
<evidence type="ECO:0000256" key="6">
    <source>
        <dbReference type="ARBA" id="ARBA00022989"/>
    </source>
</evidence>
<feature type="transmembrane region" description="Helical" evidence="8">
    <location>
        <begin position="15"/>
        <end position="42"/>
    </location>
</feature>
<evidence type="ECO:0000313" key="9">
    <source>
        <dbReference type="EMBL" id="UYM15488.1"/>
    </source>
</evidence>
<keyword evidence="5 8" id="KW-0812">Transmembrane</keyword>
<evidence type="ECO:0000256" key="2">
    <source>
        <dbReference type="ARBA" id="ARBA00010735"/>
    </source>
</evidence>
<sequence>MIFDRAMSNDQPRPIGLAAVLDILPLAIAVIPWGILCGSLAIQAGLTPLESQLMSLLVFAGAAQLSALSIIGGGGGLPAILGSTAVVSSRHLLYSATFRYEALKLPLYKKMAFAFLLTDEMFAVAESKKRSLGYFSLDYALISGFTFYLIWNLSTLTGIIAGSSITNLDELGLEFAIAATFIAMVVPNIKSLATLIAVLVSSLTSVIFHSYEISNGLLFSGLIGMCTGYFIEQHSGKG</sequence>
<evidence type="ECO:0000313" key="10">
    <source>
        <dbReference type="Proteomes" id="UP001163255"/>
    </source>
</evidence>